<dbReference type="RefSeq" id="WP_115773948.1">
    <property type="nucleotide sequence ID" value="NZ_PIOC01000020.1"/>
</dbReference>
<sequence>MRSLRNKNIVITGASSGIGEQVAVKVAQLGARAILIARSEEKLTKIAEQINQQASVNCLYYPLDVSDIEQVKLVFNQILHDVGSIDILLNNAGFGIFESFAEASLEDMQNMFNVNVLGVMACTKAVLPEMLKQHSGHIINIASQAGKLATPKSSGYAASKHAVLGFTNSLRMELKDNGIAVSAVNPGPIATNFFDQADRSGNYVKRVKRFMLHSERVADRIIQLMIRPKRELNLPWWMNLGSVLYLLFPRIADKLVGGILDKK</sequence>
<dbReference type="InterPro" id="IPR002347">
    <property type="entry name" value="SDR_fam"/>
</dbReference>
<evidence type="ECO:0000256" key="2">
    <source>
        <dbReference type="ARBA" id="ARBA00023002"/>
    </source>
</evidence>
<name>A0A3D8PNX2_9BACI</name>
<dbReference type="SUPFAM" id="SSF51735">
    <property type="entry name" value="NAD(P)-binding Rossmann-fold domains"/>
    <property type="match status" value="1"/>
</dbReference>
<dbReference type="InterPro" id="IPR036291">
    <property type="entry name" value="NAD(P)-bd_dom_sf"/>
</dbReference>
<dbReference type="PANTHER" id="PTHR44196">
    <property type="entry name" value="DEHYDROGENASE/REDUCTASE SDR FAMILY MEMBER 7B"/>
    <property type="match status" value="1"/>
</dbReference>
<dbReference type="AlphaFoldDB" id="A0A3D8PNX2"/>
<keyword evidence="2" id="KW-0560">Oxidoreductase</keyword>
<dbReference type="InterPro" id="IPR020904">
    <property type="entry name" value="Sc_DH/Rdtase_CS"/>
</dbReference>
<dbReference type="PROSITE" id="PS00061">
    <property type="entry name" value="ADH_SHORT"/>
    <property type="match status" value="1"/>
</dbReference>
<protein>
    <submittedName>
        <fullName evidence="4">Oxidoreductase</fullName>
    </submittedName>
</protein>
<dbReference type="Pfam" id="PF00106">
    <property type="entry name" value="adh_short"/>
    <property type="match status" value="1"/>
</dbReference>
<dbReference type="PIRSF" id="PIRSF000126">
    <property type="entry name" value="11-beta-HSD1"/>
    <property type="match status" value="1"/>
</dbReference>
<dbReference type="Proteomes" id="UP000257143">
    <property type="component" value="Unassembled WGS sequence"/>
</dbReference>
<dbReference type="PRINTS" id="PR00080">
    <property type="entry name" value="SDRFAMILY"/>
</dbReference>
<comment type="caution">
    <text evidence="4">The sequence shown here is derived from an EMBL/GenBank/DDBJ whole genome shotgun (WGS) entry which is preliminary data.</text>
</comment>
<dbReference type="PRINTS" id="PR00081">
    <property type="entry name" value="GDHRDH"/>
</dbReference>
<dbReference type="GO" id="GO:0016616">
    <property type="term" value="F:oxidoreductase activity, acting on the CH-OH group of donors, NAD or NADP as acceptor"/>
    <property type="evidence" value="ECO:0007669"/>
    <property type="project" value="UniProtKB-ARBA"/>
</dbReference>
<reference evidence="5" key="1">
    <citation type="submission" date="2017-11" db="EMBL/GenBank/DDBJ databases">
        <authorList>
            <person name="Zhu W."/>
        </authorList>
    </citation>
    <scope>NUCLEOTIDE SEQUENCE [LARGE SCALE GENOMIC DNA]</scope>
    <source>
        <strain evidence="5">CAU 1183</strain>
    </source>
</reference>
<dbReference type="FunFam" id="3.40.50.720:FF:000047">
    <property type="entry name" value="NADP-dependent L-serine/L-allo-threonine dehydrogenase"/>
    <property type="match status" value="1"/>
</dbReference>
<evidence type="ECO:0000256" key="3">
    <source>
        <dbReference type="RuleBase" id="RU000363"/>
    </source>
</evidence>
<evidence type="ECO:0000313" key="5">
    <source>
        <dbReference type="Proteomes" id="UP000257143"/>
    </source>
</evidence>
<dbReference type="OrthoDB" id="9793345at2"/>
<dbReference type="PANTHER" id="PTHR44196:SF1">
    <property type="entry name" value="DEHYDROGENASE_REDUCTASE SDR FAMILY MEMBER 7B"/>
    <property type="match status" value="1"/>
</dbReference>
<dbReference type="EMBL" id="PIOC01000020">
    <property type="protein sequence ID" value="RDW17352.1"/>
    <property type="molecule type" value="Genomic_DNA"/>
</dbReference>
<comment type="similarity">
    <text evidence="1 3">Belongs to the short-chain dehydrogenases/reductases (SDR) family.</text>
</comment>
<evidence type="ECO:0000256" key="1">
    <source>
        <dbReference type="ARBA" id="ARBA00006484"/>
    </source>
</evidence>
<gene>
    <name evidence="4" type="ORF">CWR48_14235</name>
</gene>
<evidence type="ECO:0000313" key="4">
    <source>
        <dbReference type="EMBL" id="RDW17352.1"/>
    </source>
</evidence>
<accession>A0A3D8PNX2</accession>
<dbReference type="GO" id="GO:0016020">
    <property type="term" value="C:membrane"/>
    <property type="evidence" value="ECO:0007669"/>
    <property type="project" value="TreeGrafter"/>
</dbReference>
<keyword evidence="5" id="KW-1185">Reference proteome</keyword>
<proteinExistence type="inferred from homology"/>
<organism evidence="4 5">
    <name type="scientific">Oceanobacillus arenosus</name>
    <dbReference type="NCBI Taxonomy" id="1229153"/>
    <lineage>
        <taxon>Bacteria</taxon>
        <taxon>Bacillati</taxon>
        <taxon>Bacillota</taxon>
        <taxon>Bacilli</taxon>
        <taxon>Bacillales</taxon>
        <taxon>Bacillaceae</taxon>
        <taxon>Oceanobacillus</taxon>
    </lineage>
</organism>
<dbReference type="Gene3D" id="3.40.50.720">
    <property type="entry name" value="NAD(P)-binding Rossmann-like Domain"/>
    <property type="match status" value="1"/>
</dbReference>